<reference evidence="1 2" key="1">
    <citation type="submission" date="2017-05" db="EMBL/GenBank/DDBJ databases">
        <authorList>
            <person name="Varghese N."/>
            <person name="Submissions S."/>
        </authorList>
    </citation>
    <scope>NUCLEOTIDE SEQUENCE [LARGE SCALE GENOMIC DNA]</scope>
    <source>
        <strain evidence="1 2">DSM 18015</strain>
    </source>
</reference>
<sequence length="392" mass="44844">MFFKSEKDMQVWLSNLFEKGYCLADIIMNYEDFTENFFHQNYPDSSHQKIVHSFNHCLNSFENHEVLVEDINISLDSGDILRPDFLLYSPKTESILIVELKNIKESTRQAATEIGAYAGEIRSYLPFLAEGDLVNVVISSEWPTLLCHFIYNEIVWLNKSIICLEPTQDGDGIALKIVDPLIIFKEQITPLISANQLGGYQICLYDNQILNGGDYMRLEEYEDSMLVALHAMSAKGNSLKAHGFAFLWRHCFDVGLAPYNITVINFVSFQTPILTMRNAAVQKSDFGKMLKKVVRDHCPEGHSKTLDIISDYSESFLKDFCSPMVEGYSNWKTLKPRIFNNTDAIAFVGWGIFQDRLFDRLGCMPKHEEAGIRFESTNPLFAIEMLNQMISI</sequence>
<protein>
    <recommendedName>
        <fullName evidence="3">PD-(D/E)XK nuclease superfamily protein</fullName>
    </recommendedName>
</protein>
<comment type="caution">
    <text evidence="1">The sequence shown here is derived from an EMBL/GenBank/DDBJ whole genome shotgun (WGS) entry which is preliminary data.</text>
</comment>
<evidence type="ECO:0008006" key="3">
    <source>
        <dbReference type="Google" id="ProtNLM"/>
    </source>
</evidence>
<dbReference type="Proteomes" id="UP001158050">
    <property type="component" value="Unassembled WGS sequence"/>
</dbReference>
<dbReference type="EMBL" id="FXUO01000005">
    <property type="protein sequence ID" value="SMP93921.1"/>
    <property type="molecule type" value="Genomic_DNA"/>
</dbReference>
<proteinExistence type="predicted"/>
<accession>A0ABY1R343</accession>
<organism evidence="1 2">
    <name type="scientific">Epilithonimonas pallida</name>
    <dbReference type="NCBI Taxonomy" id="373671"/>
    <lineage>
        <taxon>Bacteria</taxon>
        <taxon>Pseudomonadati</taxon>
        <taxon>Bacteroidota</taxon>
        <taxon>Flavobacteriia</taxon>
        <taxon>Flavobacteriales</taxon>
        <taxon>Weeksellaceae</taxon>
        <taxon>Chryseobacterium group</taxon>
        <taxon>Epilithonimonas</taxon>
    </lineage>
</organism>
<evidence type="ECO:0000313" key="1">
    <source>
        <dbReference type="EMBL" id="SMP93921.1"/>
    </source>
</evidence>
<name>A0ABY1R343_9FLAO</name>
<keyword evidence="2" id="KW-1185">Reference proteome</keyword>
<gene>
    <name evidence="1" type="ORF">SAMN05421679_105169</name>
</gene>
<evidence type="ECO:0000313" key="2">
    <source>
        <dbReference type="Proteomes" id="UP001158050"/>
    </source>
</evidence>